<keyword evidence="1" id="KW-1133">Transmembrane helix</keyword>
<protein>
    <submittedName>
        <fullName evidence="2">Uncharacterized protein</fullName>
    </submittedName>
</protein>
<comment type="caution">
    <text evidence="2">The sequence shown here is derived from an EMBL/GenBank/DDBJ whole genome shotgun (WGS) entry which is preliminary data.</text>
</comment>
<accession>A0A4Q7VI63</accession>
<sequence length="92" mass="10763">MGGSGSLLNMIVSMRQNRANRPSNRQKFRSDTGDIHYKNHAKVLHFKEVPKEELERIKKDIREKSRAEQRKLTVVFIVVAVLVCTLMFILFY</sequence>
<proteinExistence type="predicted"/>
<name>A0A4Q7VI63_9BACT</name>
<keyword evidence="3" id="KW-1185">Reference proteome</keyword>
<reference evidence="2 3" key="1">
    <citation type="submission" date="2019-02" db="EMBL/GenBank/DDBJ databases">
        <title>Genomic Encyclopedia of Type Strains, Phase IV (KMG-IV): sequencing the most valuable type-strain genomes for metagenomic binning, comparative biology and taxonomic classification.</title>
        <authorList>
            <person name="Goeker M."/>
        </authorList>
    </citation>
    <scope>NUCLEOTIDE SEQUENCE [LARGE SCALE GENOMIC DNA]</scope>
    <source>
        <strain evidence="2 3">DSM 28825</strain>
    </source>
</reference>
<evidence type="ECO:0000313" key="2">
    <source>
        <dbReference type="EMBL" id="RZT95747.1"/>
    </source>
</evidence>
<dbReference type="Proteomes" id="UP000293562">
    <property type="component" value="Unassembled WGS sequence"/>
</dbReference>
<feature type="transmembrane region" description="Helical" evidence="1">
    <location>
        <begin position="72"/>
        <end position="91"/>
    </location>
</feature>
<keyword evidence="1" id="KW-0472">Membrane</keyword>
<dbReference type="AlphaFoldDB" id="A0A4Q7VI63"/>
<evidence type="ECO:0000256" key="1">
    <source>
        <dbReference type="SAM" id="Phobius"/>
    </source>
</evidence>
<keyword evidence="1" id="KW-0812">Transmembrane</keyword>
<dbReference type="EMBL" id="SHKN01000001">
    <property type="protein sequence ID" value="RZT95747.1"/>
    <property type="molecule type" value="Genomic_DNA"/>
</dbReference>
<evidence type="ECO:0000313" key="3">
    <source>
        <dbReference type="Proteomes" id="UP000293562"/>
    </source>
</evidence>
<gene>
    <name evidence="2" type="ORF">EV201_0372</name>
</gene>
<organism evidence="2 3">
    <name type="scientific">Ancylomarina subtilis</name>
    <dbReference type="NCBI Taxonomy" id="1639035"/>
    <lineage>
        <taxon>Bacteria</taxon>
        <taxon>Pseudomonadati</taxon>
        <taxon>Bacteroidota</taxon>
        <taxon>Bacteroidia</taxon>
        <taxon>Marinilabiliales</taxon>
        <taxon>Marinifilaceae</taxon>
        <taxon>Ancylomarina</taxon>
    </lineage>
</organism>